<keyword evidence="2 5" id="KW-0540">Nuclease</keyword>
<keyword evidence="1 5" id="KW-0698">rRNA processing</keyword>
<comment type="similarity">
    <text evidence="5">Belongs to the MrnC RNase family.</text>
</comment>
<dbReference type="SUPFAM" id="SSF69065">
    <property type="entry name" value="RNase III domain-like"/>
    <property type="match status" value="1"/>
</dbReference>
<dbReference type="SMART" id="SM00535">
    <property type="entry name" value="RIBOc"/>
    <property type="match status" value="1"/>
</dbReference>
<dbReference type="PANTHER" id="PTHR34276:SF1">
    <property type="entry name" value="MINI-RIBONUCLEASE 3"/>
    <property type="match status" value="1"/>
</dbReference>
<dbReference type="Proteomes" id="UP001501166">
    <property type="component" value="Unassembled WGS sequence"/>
</dbReference>
<evidence type="ECO:0000256" key="3">
    <source>
        <dbReference type="ARBA" id="ARBA00022759"/>
    </source>
</evidence>
<comment type="cofactor">
    <cofactor evidence="5">
        <name>Mg(2+)</name>
        <dbReference type="ChEBI" id="CHEBI:18420"/>
    </cofactor>
</comment>
<evidence type="ECO:0000313" key="7">
    <source>
        <dbReference type="EMBL" id="GAA0360905.1"/>
    </source>
</evidence>
<reference evidence="7 8" key="1">
    <citation type="journal article" date="2019" name="Int. J. Syst. Evol. Microbiol.">
        <title>The Global Catalogue of Microorganisms (GCM) 10K type strain sequencing project: providing services to taxonomists for standard genome sequencing and annotation.</title>
        <authorList>
            <consortium name="The Broad Institute Genomics Platform"/>
            <consortium name="The Broad Institute Genome Sequencing Center for Infectious Disease"/>
            <person name="Wu L."/>
            <person name="Ma J."/>
        </authorList>
    </citation>
    <scope>NUCLEOTIDE SEQUENCE [LARGE SCALE GENOMIC DNA]</scope>
    <source>
        <strain evidence="7 8">JCM 12662</strain>
    </source>
</reference>
<keyword evidence="5" id="KW-0460">Magnesium</keyword>
<dbReference type="EC" id="3.1.26.-" evidence="5"/>
<evidence type="ECO:0000313" key="8">
    <source>
        <dbReference type="Proteomes" id="UP001501166"/>
    </source>
</evidence>
<comment type="caution">
    <text evidence="7">The sequence shown here is derived from an EMBL/GenBank/DDBJ whole genome shotgun (WGS) entry which is preliminary data.</text>
</comment>
<evidence type="ECO:0000259" key="6">
    <source>
        <dbReference type="SMART" id="SM00535"/>
    </source>
</evidence>
<comment type="function">
    <text evidence="5">Involved in correct processing of both the 5' and 3' ends of 23S rRNA precursor. Processes 30S rRNA precursor transcript even in absence of ribonuclease 3 (Rnc); Rnc processes 30S rRNA into smaller rRNA precursors.</text>
</comment>
<proteinExistence type="inferred from homology"/>
<protein>
    <recommendedName>
        <fullName evidence="5">Mini-ribonuclease 3</fullName>
        <shortName evidence="5">Mini-3</shortName>
        <shortName evidence="5">Mini-RNase 3</shortName>
        <ecNumber evidence="5">3.1.26.-</ecNumber>
    </recommendedName>
    <alternativeName>
        <fullName evidence="5">Mini-RNase III</fullName>
        <shortName evidence="5">Mini-III</shortName>
    </alternativeName>
</protein>
<keyword evidence="3 5" id="KW-0255">Endonuclease</keyword>
<organism evidence="7 8">
    <name type="scientific">Alkalibacterium iburiense</name>
    <dbReference type="NCBI Taxonomy" id="290589"/>
    <lineage>
        <taxon>Bacteria</taxon>
        <taxon>Bacillati</taxon>
        <taxon>Bacillota</taxon>
        <taxon>Bacilli</taxon>
        <taxon>Lactobacillales</taxon>
        <taxon>Carnobacteriaceae</taxon>
        <taxon>Alkalibacterium</taxon>
    </lineage>
</organism>
<sequence>MSNSQHPRLLNGLALAYMGDAVYELAIREHLISKGQTKPHMLHRLATEYVSAKGQAYLSDKFQEQDKLTDEEWDYFKRGRNAKSHSKAKNADTQTYSQSTGFEALMGYLYLTDQHERLNELIIWCIDRIEEKQ</sequence>
<dbReference type="HAMAP" id="MF_01468">
    <property type="entry name" value="RNase_Mini_III"/>
    <property type="match status" value="1"/>
</dbReference>
<feature type="domain" description="RNase III" evidence="6">
    <location>
        <begin position="5"/>
        <end position="131"/>
    </location>
</feature>
<dbReference type="InterPro" id="IPR036389">
    <property type="entry name" value="RNase_III_sf"/>
</dbReference>
<keyword evidence="5" id="KW-0694">RNA-binding</keyword>
<comment type="subcellular location">
    <subcellularLocation>
        <location evidence="5">Cytoplasm</location>
    </subcellularLocation>
</comment>
<comment type="subunit">
    <text evidence="5">Homodimer.</text>
</comment>
<name>A0ABN0XCQ8_9LACT</name>
<dbReference type="InterPro" id="IPR000999">
    <property type="entry name" value="RNase_III_dom"/>
</dbReference>
<accession>A0ABN0XCQ8</accession>
<feature type="active site" evidence="5">
    <location>
        <position position="20"/>
    </location>
</feature>
<dbReference type="EMBL" id="BAAACW010000068">
    <property type="protein sequence ID" value="GAA0360905.1"/>
    <property type="molecule type" value="Genomic_DNA"/>
</dbReference>
<keyword evidence="5" id="KW-0699">rRNA-binding</keyword>
<dbReference type="CDD" id="cd00593">
    <property type="entry name" value="RIBOc"/>
    <property type="match status" value="1"/>
</dbReference>
<keyword evidence="5" id="KW-0963">Cytoplasm</keyword>
<evidence type="ECO:0000256" key="4">
    <source>
        <dbReference type="ARBA" id="ARBA00022801"/>
    </source>
</evidence>
<keyword evidence="8" id="KW-1185">Reference proteome</keyword>
<evidence type="ECO:0000256" key="5">
    <source>
        <dbReference type="HAMAP-Rule" id="MF_01468"/>
    </source>
</evidence>
<evidence type="ECO:0000256" key="1">
    <source>
        <dbReference type="ARBA" id="ARBA00022552"/>
    </source>
</evidence>
<evidence type="ECO:0000256" key="2">
    <source>
        <dbReference type="ARBA" id="ARBA00022722"/>
    </source>
</evidence>
<dbReference type="Gene3D" id="1.10.1520.10">
    <property type="entry name" value="Ribonuclease III domain"/>
    <property type="match status" value="1"/>
</dbReference>
<gene>
    <name evidence="5" type="primary">mrnC</name>
    <name evidence="7" type="ORF">GCM10008932_11970</name>
</gene>
<dbReference type="Pfam" id="PF00636">
    <property type="entry name" value="Ribonuclease_3"/>
    <property type="match status" value="1"/>
</dbReference>
<dbReference type="PIRSF" id="PIRSF005520">
    <property type="entry name" value="UCP005520"/>
    <property type="match status" value="1"/>
</dbReference>
<keyword evidence="5" id="KW-0690">Ribosome biogenesis</keyword>
<dbReference type="RefSeq" id="WP_343754728.1">
    <property type="nucleotide sequence ID" value="NZ_BAAACW010000068.1"/>
</dbReference>
<dbReference type="InterPro" id="IPR008226">
    <property type="entry name" value="Mini3_fam"/>
</dbReference>
<dbReference type="PANTHER" id="PTHR34276">
    <property type="entry name" value="MINI-RIBONUCLEASE 3"/>
    <property type="match status" value="1"/>
</dbReference>
<keyword evidence="4 5" id="KW-0378">Hydrolase</keyword>